<feature type="domain" description="2EXR" evidence="2">
    <location>
        <begin position="16"/>
        <end position="127"/>
    </location>
</feature>
<comment type="caution">
    <text evidence="3">The sequence shown here is derived from an EMBL/GenBank/DDBJ whole genome shotgun (WGS) entry which is preliminary data.</text>
</comment>
<evidence type="ECO:0000313" key="4">
    <source>
        <dbReference type="Proteomes" id="UP000186583"/>
    </source>
</evidence>
<feature type="region of interest" description="Disordered" evidence="1">
    <location>
        <begin position="423"/>
        <end position="467"/>
    </location>
</feature>
<evidence type="ECO:0000259" key="2">
    <source>
        <dbReference type="Pfam" id="PF20150"/>
    </source>
</evidence>
<feature type="compositionally biased region" description="Low complexity" evidence="1">
    <location>
        <begin position="448"/>
        <end position="467"/>
    </location>
</feature>
<dbReference type="EMBL" id="MPGH01000111">
    <property type="protein sequence ID" value="OLN86724.1"/>
    <property type="molecule type" value="Genomic_DNA"/>
</dbReference>
<accession>A0A1Q8RQY1</accession>
<dbReference type="AlphaFoldDB" id="A0A1Q8RQY1"/>
<feature type="compositionally biased region" description="Polar residues" evidence="1">
    <location>
        <begin position="319"/>
        <end position="333"/>
    </location>
</feature>
<evidence type="ECO:0000256" key="1">
    <source>
        <dbReference type="SAM" id="MobiDB-lite"/>
    </source>
</evidence>
<sequence length="496" mass="55983">MEPTIKFDVPPAVRSFAPFSRLPVEIRHQIWEESIFEPGMHFLYLKTKAPIRHVQPPVVPNPDNIDDEDNDDAMIDLSQEKTPAKLWSATLQPKYPSVQADISKYVALHRELANMSATCSEAAAVVRRVMERPGGLRLNGDRLITLASSTDIVCLEYLSPDNFSSGCRVALDIECPELANIRHVAVPYCHAWESTRPSYRCTQCGNHHAGSAKKVYPLHLYEFLARYLPNLETFYFIDYLILRLDRGADVNSGILCPKHLPPHNTPTGDKALKVDAFEKPIRNESSGSELPDKRKNLNISCRSRENDRKEQDPTVVARSPTNSKHSSTAPKSTVDVNDAAKVLRRGFKSTGRVFWDVEEKDWYVKSGVFDTISWLQKRFVQYATGSKLSTHTRPEAVEFKVLACEWVEREAGISLKRACTGPKKPLNKRMRPSLQKEAGQTKAVLTKSSLSPPALSTSSSPPSSSLPLRCKLEDKFVFVFGDKKDWHFKFSQEFRP</sequence>
<gene>
    <name evidence="3" type="ORF">CCHL11_03726</name>
</gene>
<dbReference type="STRING" id="708187.A0A1Q8RQY1"/>
<dbReference type="Pfam" id="PF20150">
    <property type="entry name" value="2EXR"/>
    <property type="match status" value="1"/>
</dbReference>
<dbReference type="OrthoDB" id="4655872at2759"/>
<feature type="region of interest" description="Disordered" evidence="1">
    <location>
        <begin position="283"/>
        <end position="333"/>
    </location>
</feature>
<feature type="compositionally biased region" description="Basic and acidic residues" evidence="1">
    <location>
        <begin position="302"/>
        <end position="312"/>
    </location>
</feature>
<reference evidence="3 4" key="1">
    <citation type="submission" date="2016-11" db="EMBL/GenBank/DDBJ databases">
        <title>Draft Genome Assembly of Colletotrichum chlorophyti a pathogen of herbaceous plants.</title>
        <authorList>
            <person name="Gan P."/>
            <person name="Narusaka M."/>
            <person name="Tsushima A."/>
            <person name="Narusaka Y."/>
            <person name="Takano Y."/>
            <person name="Shirasu K."/>
        </authorList>
    </citation>
    <scope>NUCLEOTIDE SEQUENCE [LARGE SCALE GENOMIC DNA]</scope>
    <source>
        <strain evidence="3 4">NTL11</strain>
    </source>
</reference>
<keyword evidence="4" id="KW-1185">Reference proteome</keyword>
<protein>
    <recommendedName>
        <fullName evidence="2">2EXR domain-containing protein</fullName>
    </recommendedName>
</protein>
<name>A0A1Q8RQY1_9PEZI</name>
<dbReference type="Proteomes" id="UP000186583">
    <property type="component" value="Unassembled WGS sequence"/>
</dbReference>
<organism evidence="3 4">
    <name type="scientific">Colletotrichum chlorophyti</name>
    <dbReference type="NCBI Taxonomy" id="708187"/>
    <lineage>
        <taxon>Eukaryota</taxon>
        <taxon>Fungi</taxon>
        <taxon>Dikarya</taxon>
        <taxon>Ascomycota</taxon>
        <taxon>Pezizomycotina</taxon>
        <taxon>Sordariomycetes</taxon>
        <taxon>Hypocreomycetidae</taxon>
        <taxon>Glomerellales</taxon>
        <taxon>Glomerellaceae</taxon>
        <taxon>Colletotrichum</taxon>
    </lineage>
</organism>
<dbReference type="InterPro" id="IPR045518">
    <property type="entry name" value="2EXR"/>
</dbReference>
<proteinExistence type="predicted"/>
<evidence type="ECO:0000313" key="3">
    <source>
        <dbReference type="EMBL" id="OLN86724.1"/>
    </source>
</evidence>